<evidence type="ECO:0000256" key="6">
    <source>
        <dbReference type="ARBA" id="ARBA00023201"/>
    </source>
</evidence>
<keyword evidence="5" id="KW-0406">Ion transport</keyword>
<dbReference type="GO" id="GO:0006814">
    <property type="term" value="P:sodium ion transport"/>
    <property type="evidence" value="ECO:0007669"/>
    <property type="project" value="UniProtKB-KW"/>
</dbReference>
<organism evidence="8">
    <name type="scientific">Panstrongylus lignarius</name>
    <dbReference type="NCBI Taxonomy" id="156445"/>
    <lineage>
        <taxon>Eukaryota</taxon>
        <taxon>Metazoa</taxon>
        <taxon>Ecdysozoa</taxon>
        <taxon>Arthropoda</taxon>
        <taxon>Hexapoda</taxon>
        <taxon>Insecta</taxon>
        <taxon>Pterygota</taxon>
        <taxon>Neoptera</taxon>
        <taxon>Paraneoptera</taxon>
        <taxon>Hemiptera</taxon>
        <taxon>Heteroptera</taxon>
        <taxon>Panheteroptera</taxon>
        <taxon>Cimicomorpha</taxon>
        <taxon>Reduviidae</taxon>
        <taxon>Triatominae</taxon>
        <taxon>Panstrongylus</taxon>
    </lineage>
</organism>
<keyword evidence="2" id="KW-0813">Transport</keyword>
<keyword evidence="3" id="KW-1003">Cell membrane</keyword>
<dbReference type="AlphaFoldDB" id="A0A224Y2P0"/>
<comment type="subcellular location">
    <subcellularLocation>
        <location evidence="1">Cell membrane</location>
        <topology evidence="1">Multi-pass membrane protein</topology>
    </subcellularLocation>
</comment>
<evidence type="ECO:0000313" key="8">
    <source>
        <dbReference type="EMBL" id="JAW14913.1"/>
    </source>
</evidence>
<evidence type="ECO:0000256" key="4">
    <source>
        <dbReference type="ARBA" id="ARBA00023053"/>
    </source>
</evidence>
<accession>A0A224Y2P0</accession>
<keyword evidence="4" id="KW-0915">Sodium</keyword>
<feature type="transmembrane region" description="Helical" evidence="7">
    <location>
        <begin position="6"/>
        <end position="30"/>
    </location>
</feature>
<keyword evidence="7" id="KW-0812">Transmembrane</keyword>
<evidence type="ECO:0000256" key="7">
    <source>
        <dbReference type="SAM" id="Phobius"/>
    </source>
</evidence>
<protein>
    <submittedName>
        <fullName evidence="8">Putative potassium/glucose cotransporter</fullName>
    </submittedName>
</protein>
<name>A0A224Y2P0_9HEMI</name>
<dbReference type="EMBL" id="GFTR01001513">
    <property type="protein sequence ID" value="JAW14913.1"/>
    <property type="molecule type" value="Transcribed_RNA"/>
</dbReference>
<evidence type="ECO:0000256" key="5">
    <source>
        <dbReference type="ARBA" id="ARBA00023065"/>
    </source>
</evidence>
<keyword evidence="7" id="KW-0472">Membrane</keyword>
<reference evidence="8" key="1">
    <citation type="journal article" date="2018" name="PLoS Negl. Trop. Dis.">
        <title>An insight into the salivary gland and fat body transcriptome of Panstrongylus lignarius (Hemiptera: Heteroptera), the main vector of Chagas disease in Peru.</title>
        <authorList>
            <person name="Nevoa J.C."/>
            <person name="Mendes M.T."/>
            <person name="da Silva M.V."/>
            <person name="Soares S.C."/>
            <person name="Oliveira C.J.F."/>
            <person name="Ribeiro J.M.C."/>
        </authorList>
    </citation>
    <scope>NUCLEOTIDE SEQUENCE</scope>
</reference>
<dbReference type="GO" id="GO:0005886">
    <property type="term" value="C:plasma membrane"/>
    <property type="evidence" value="ECO:0007669"/>
    <property type="project" value="UniProtKB-SubCell"/>
</dbReference>
<dbReference type="InterPro" id="IPR051163">
    <property type="entry name" value="Sodium:Solute_Symporter_SSF"/>
</dbReference>
<evidence type="ECO:0000256" key="1">
    <source>
        <dbReference type="ARBA" id="ARBA00004651"/>
    </source>
</evidence>
<dbReference type="Gene3D" id="1.20.1730.10">
    <property type="entry name" value="Sodium/glucose cotransporter"/>
    <property type="match status" value="1"/>
</dbReference>
<dbReference type="PANTHER" id="PTHR42985:SF39">
    <property type="entry name" value="GH10366P"/>
    <property type="match status" value="1"/>
</dbReference>
<evidence type="ECO:0000256" key="3">
    <source>
        <dbReference type="ARBA" id="ARBA00022475"/>
    </source>
</evidence>
<keyword evidence="7" id="KW-1133">Transmembrane helix</keyword>
<dbReference type="GO" id="GO:0015293">
    <property type="term" value="F:symporter activity"/>
    <property type="evidence" value="ECO:0007669"/>
    <property type="project" value="TreeGrafter"/>
</dbReference>
<proteinExistence type="predicted"/>
<evidence type="ECO:0000256" key="2">
    <source>
        <dbReference type="ARBA" id="ARBA00022448"/>
    </source>
</evidence>
<sequence length="98" mass="11184">MLWINAIGWSLVMFLCVYAGLLIFAAYAYCDPLRTQKIAKPDQLFPLFVMETLNTYPGFPGLFICGIFSAGLSVHWCEFFGSHLVCRIRRNSVQKEIN</sequence>
<dbReference type="PANTHER" id="PTHR42985">
    <property type="entry name" value="SODIUM-COUPLED MONOCARBOXYLATE TRANSPORTER"/>
    <property type="match status" value="1"/>
</dbReference>
<dbReference type="InterPro" id="IPR038377">
    <property type="entry name" value="Na/Glc_symporter_sf"/>
</dbReference>
<keyword evidence="6" id="KW-0739">Sodium transport</keyword>